<reference evidence="1 2" key="1">
    <citation type="journal article" date="2021" name="Hortic Res">
        <title>Chromosome-scale assembly of the Dendrobium chrysotoxum genome enhances the understanding of orchid evolution.</title>
        <authorList>
            <person name="Zhang Y."/>
            <person name="Zhang G.Q."/>
            <person name="Zhang D."/>
            <person name="Liu X.D."/>
            <person name="Xu X.Y."/>
            <person name="Sun W.H."/>
            <person name="Yu X."/>
            <person name="Zhu X."/>
            <person name="Wang Z.W."/>
            <person name="Zhao X."/>
            <person name="Zhong W.Y."/>
            <person name="Chen H."/>
            <person name="Yin W.L."/>
            <person name="Huang T."/>
            <person name="Niu S.C."/>
            <person name="Liu Z.J."/>
        </authorList>
    </citation>
    <scope>NUCLEOTIDE SEQUENCE [LARGE SCALE GENOMIC DNA]</scope>
    <source>
        <strain evidence="1">Lindl</strain>
    </source>
</reference>
<dbReference type="EMBL" id="JAGFBR010000012">
    <property type="protein sequence ID" value="KAH0458193.1"/>
    <property type="molecule type" value="Genomic_DNA"/>
</dbReference>
<evidence type="ECO:0000313" key="2">
    <source>
        <dbReference type="Proteomes" id="UP000775213"/>
    </source>
</evidence>
<sequence>MAAALASNPDVGSSMNMIEGLATSSTAIVNRFLCSVDKPETPERPTIASLRLLSSTKPITSSTNACKNEKRKGSYHLFFITHFLRKTKEGRIYQGFPNCNLRTSKSVVFPAPLTPIRAVKILGRKAPVTSVNSCNRSWLTWVTS</sequence>
<keyword evidence="2" id="KW-1185">Reference proteome</keyword>
<accession>A0AAV7GRJ9</accession>
<protein>
    <submittedName>
        <fullName evidence="1">Uncharacterized protein</fullName>
    </submittedName>
</protein>
<dbReference type="Proteomes" id="UP000775213">
    <property type="component" value="Unassembled WGS sequence"/>
</dbReference>
<evidence type="ECO:0000313" key="1">
    <source>
        <dbReference type="EMBL" id="KAH0458193.1"/>
    </source>
</evidence>
<proteinExistence type="predicted"/>
<comment type="caution">
    <text evidence="1">The sequence shown here is derived from an EMBL/GenBank/DDBJ whole genome shotgun (WGS) entry which is preliminary data.</text>
</comment>
<organism evidence="1 2">
    <name type="scientific">Dendrobium chrysotoxum</name>
    <name type="common">Orchid</name>
    <dbReference type="NCBI Taxonomy" id="161865"/>
    <lineage>
        <taxon>Eukaryota</taxon>
        <taxon>Viridiplantae</taxon>
        <taxon>Streptophyta</taxon>
        <taxon>Embryophyta</taxon>
        <taxon>Tracheophyta</taxon>
        <taxon>Spermatophyta</taxon>
        <taxon>Magnoliopsida</taxon>
        <taxon>Liliopsida</taxon>
        <taxon>Asparagales</taxon>
        <taxon>Orchidaceae</taxon>
        <taxon>Epidendroideae</taxon>
        <taxon>Malaxideae</taxon>
        <taxon>Dendrobiinae</taxon>
        <taxon>Dendrobium</taxon>
    </lineage>
</organism>
<name>A0AAV7GRJ9_DENCH</name>
<gene>
    <name evidence="1" type="ORF">IEQ34_013508</name>
</gene>
<dbReference type="AlphaFoldDB" id="A0AAV7GRJ9"/>